<dbReference type="PROSITE" id="PS50011">
    <property type="entry name" value="PROTEIN_KINASE_DOM"/>
    <property type="match status" value="1"/>
</dbReference>
<name>A0A397T1G1_9GLOM</name>
<dbReference type="Pfam" id="PF00069">
    <property type="entry name" value="Pkinase"/>
    <property type="match status" value="1"/>
</dbReference>
<evidence type="ECO:0000313" key="3">
    <source>
        <dbReference type="Proteomes" id="UP000265703"/>
    </source>
</evidence>
<keyword evidence="2" id="KW-0808">Transferase</keyword>
<evidence type="ECO:0000259" key="1">
    <source>
        <dbReference type="PROSITE" id="PS50011"/>
    </source>
</evidence>
<keyword evidence="2" id="KW-0418">Kinase</keyword>
<dbReference type="InterPro" id="IPR053215">
    <property type="entry name" value="TKL_Ser/Thr_kinase"/>
</dbReference>
<dbReference type="GO" id="GO:0005524">
    <property type="term" value="F:ATP binding"/>
    <property type="evidence" value="ECO:0007669"/>
    <property type="project" value="InterPro"/>
</dbReference>
<dbReference type="InterPro" id="IPR000719">
    <property type="entry name" value="Prot_kinase_dom"/>
</dbReference>
<proteinExistence type="predicted"/>
<evidence type="ECO:0000313" key="2">
    <source>
        <dbReference type="EMBL" id="RIA90716.1"/>
    </source>
</evidence>
<dbReference type="PANTHER" id="PTHR45756:SF1">
    <property type="entry name" value="PROTEIN KINASE DOMAIN CONTAINING PROTEIN"/>
    <property type="match status" value="1"/>
</dbReference>
<dbReference type="AlphaFoldDB" id="A0A397T1G1"/>
<keyword evidence="3" id="KW-1185">Reference proteome</keyword>
<dbReference type="SUPFAM" id="SSF56112">
    <property type="entry name" value="Protein kinase-like (PK-like)"/>
    <property type="match status" value="1"/>
</dbReference>
<dbReference type="Proteomes" id="UP000265703">
    <property type="component" value="Unassembled WGS sequence"/>
</dbReference>
<organism evidence="2 3">
    <name type="scientific">Glomus cerebriforme</name>
    <dbReference type="NCBI Taxonomy" id="658196"/>
    <lineage>
        <taxon>Eukaryota</taxon>
        <taxon>Fungi</taxon>
        <taxon>Fungi incertae sedis</taxon>
        <taxon>Mucoromycota</taxon>
        <taxon>Glomeromycotina</taxon>
        <taxon>Glomeromycetes</taxon>
        <taxon>Glomerales</taxon>
        <taxon>Glomeraceae</taxon>
        <taxon>Glomus</taxon>
    </lineage>
</organism>
<dbReference type="InterPro" id="IPR011009">
    <property type="entry name" value="Kinase-like_dom_sf"/>
</dbReference>
<accession>A0A397T1G1</accession>
<reference evidence="2 3" key="1">
    <citation type="submission" date="2018-06" db="EMBL/GenBank/DDBJ databases">
        <title>Comparative genomics reveals the genomic features of Rhizophagus irregularis, R. cerebriforme, R. diaphanum and Gigaspora rosea, and their symbiotic lifestyle signature.</title>
        <authorList>
            <person name="Morin E."/>
            <person name="San Clemente H."/>
            <person name="Chen E.C.H."/>
            <person name="De La Providencia I."/>
            <person name="Hainaut M."/>
            <person name="Kuo A."/>
            <person name="Kohler A."/>
            <person name="Murat C."/>
            <person name="Tang N."/>
            <person name="Roy S."/>
            <person name="Loubradou J."/>
            <person name="Henrissat B."/>
            <person name="Grigoriev I.V."/>
            <person name="Corradi N."/>
            <person name="Roux C."/>
            <person name="Martin F.M."/>
        </authorList>
    </citation>
    <scope>NUCLEOTIDE SEQUENCE [LARGE SCALE GENOMIC DNA]</scope>
    <source>
        <strain evidence="2 3">DAOM 227022</strain>
    </source>
</reference>
<dbReference type="PANTHER" id="PTHR45756">
    <property type="entry name" value="PALMITOYLTRANSFERASE"/>
    <property type="match status" value="1"/>
</dbReference>
<dbReference type="EMBL" id="QKYT01000173">
    <property type="protein sequence ID" value="RIA90716.1"/>
    <property type="molecule type" value="Genomic_DNA"/>
</dbReference>
<dbReference type="Gene3D" id="1.10.510.10">
    <property type="entry name" value="Transferase(Phosphotransferase) domain 1"/>
    <property type="match status" value="1"/>
</dbReference>
<comment type="caution">
    <text evidence="2">The sequence shown here is derived from an EMBL/GenBank/DDBJ whole genome shotgun (WGS) entry which is preliminary data.</text>
</comment>
<dbReference type="GO" id="GO:0004672">
    <property type="term" value="F:protein kinase activity"/>
    <property type="evidence" value="ECO:0007669"/>
    <property type="project" value="InterPro"/>
</dbReference>
<sequence length="150" mass="17930">MAPEVLQYNNFTQSSDIYSLSMIMHIILTGFKPFNTNPHNIKLATNIIIHQKRPEFFISEDYIPNDYLKLLKQCWSHNPLLRPNINQIINILEDWLIQLDHRSSTRITEQFIKCERSGHTDPADFYSCEDDSCYYSRDFTDWKKDLYNYL</sequence>
<dbReference type="OrthoDB" id="3269467at2759"/>
<protein>
    <submittedName>
        <fullName evidence="2">Kinase-like domain-containing protein</fullName>
    </submittedName>
</protein>
<feature type="domain" description="Protein kinase" evidence="1">
    <location>
        <begin position="1"/>
        <end position="96"/>
    </location>
</feature>
<gene>
    <name evidence="2" type="ORF">C1645_769315</name>
</gene>